<feature type="active site" evidence="10">
    <location>
        <position position="148"/>
    </location>
</feature>
<dbReference type="InterPro" id="IPR050090">
    <property type="entry name" value="Tyrosine_recombinase_XerCD"/>
</dbReference>
<feature type="active site" evidence="10">
    <location>
        <position position="172"/>
    </location>
</feature>
<keyword evidence="5 10" id="KW-0159">Chromosome partition</keyword>
<keyword evidence="7 10" id="KW-0238">DNA-binding</keyword>
<evidence type="ECO:0000256" key="5">
    <source>
        <dbReference type="ARBA" id="ARBA00022829"/>
    </source>
</evidence>
<evidence type="ECO:0000313" key="13">
    <source>
        <dbReference type="EMBL" id="BDS12188.1"/>
    </source>
</evidence>
<sequence>MELPYIKSFRAFLQLEKGLSAASIEAYLQDLSKLLQFMKIHELNRGLSELLLKDLQDFIAYLNELGLSINSQARIVSSLKAFFRYLVIEEVIADDPALLLSAPKLARSLPSVLSYQEIEQLIAAIDHSKKQGTRNRAIIEVLYACGLRVSELTHLKLSNMYLHIGFIKVIGKGNKERMIPIGEQAIKHLNFYLQDRNQMPNIKLASEDIVFLNRRGGQLTRNMIFIIIKELAIRAGIDKKVSPHTFRHSFATHLIEGGANLRVVQDLLGHKSIVTTEIYTHLDMGYLTDTINRFHPRNQSELKTKD</sequence>
<evidence type="ECO:0000256" key="4">
    <source>
        <dbReference type="ARBA" id="ARBA00022618"/>
    </source>
</evidence>
<dbReference type="PANTHER" id="PTHR30349:SF81">
    <property type="entry name" value="TYROSINE RECOMBINASE XERC"/>
    <property type="match status" value="1"/>
</dbReference>
<dbReference type="InterPro" id="IPR010998">
    <property type="entry name" value="Integrase_recombinase_N"/>
</dbReference>
<evidence type="ECO:0000259" key="12">
    <source>
        <dbReference type="PROSITE" id="PS51900"/>
    </source>
</evidence>
<feature type="domain" description="Tyr recombinase" evidence="11">
    <location>
        <begin position="108"/>
        <end position="292"/>
    </location>
</feature>
<dbReference type="GO" id="GO:0003677">
    <property type="term" value="F:DNA binding"/>
    <property type="evidence" value="ECO:0007669"/>
    <property type="project" value="UniProtKB-UniRule"/>
</dbReference>
<feature type="active site" description="O-(3'-phospho-DNA)-tyrosine intermediate" evidence="10">
    <location>
        <position position="279"/>
    </location>
</feature>
<dbReference type="Gene3D" id="1.10.150.130">
    <property type="match status" value="1"/>
</dbReference>
<feature type="active site" evidence="10">
    <location>
        <position position="244"/>
    </location>
</feature>
<dbReference type="PROSITE" id="PS51898">
    <property type="entry name" value="TYR_RECOMBINASE"/>
    <property type="match status" value="1"/>
</dbReference>
<dbReference type="EMBL" id="AP026867">
    <property type="protein sequence ID" value="BDS12188.1"/>
    <property type="molecule type" value="Genomic_DNA"/>
</dbReference>
<dbReference type="GO" id="GO:0009037">
    <property type="term" value="F:tyrosine-based site-specific recombinase activity"/>
    <property type="evidence" value="ECO:0007669"/>
    <property type="project" value="UniProtKB-UniRule"/>
</dbReference>
<gene>
    <name evidence="10" type="primary">xerC</name>
    <name evidence="13" type="ORF">AsAng_0029030</name>
</gene>
<feature type="domain" description="Core-binding (CB)" evidence="12">
    <location>
        <begin position="1"/>
        <end position="87"/>
    </location>
</feature>
<dbReference type="InterPro" id="IPR011010">
    <property type="entry name" value="DNA_brk_join_enz"/>
</dbReference>
<evidence type="ECO:0000256" key="8">
    <source>
        <dbReference type="ARBA" id="ARBA00023172"/>
    </source>
</evidence>
<evidence type="ECO:0000256" key="3">
    <source>
        <dbReference type="ARBA" id="ARBA00022490"/>
    </source>
</evidence>
<dbReference type="Gene3D" id="1.10.443.10">
    <property type="entry name" value="Intergrase catalytic core"/>
    <property type="match status" value="1"/>
</dbReference>
<comment type="similarity">
    <text evidence="2">Belongs to the 'phage' integrase family. XerD subfamily.</text>
</comment>
<evidence type="ECO:0000256" key="1">
    <source>
        <dbReference type="ARBA" id="ARBA00004496"/>
    </source>
</evidence>
<keyword evidence="14" id="KW-1185">Reference proteome</keyword>
<dbReference type="Proteomes" id="UP001060919">
    <property type="component" value="Chromosome"/>
</dbReference>
<proteinExistence type="inferred from homology"/>
<dbReference type="NCBIfam" id="TIGR02225">
    <property type="entry name" value="recomb_XerD"/>
    <property type="match status" value="1"/>
</dbReference>
<feature type="active site" evidence="10">
    <location>
        <position position="247"/>
    </location>
</feature>
<dbReference type="InterPro" id="IPR023009">
    <property type="entry name" value="Tyrosine_recombinase_XerC/XerD"/>
</dbReference>
<dbReference type="InterPro" id="IPR011932">
    <property type="entry name" value="Recomb_XerD"/>
</dbReference>
<dbReference type="GO" id="GO:0006313">
    <property type="term" value="P:DNA transposition"/>
    <property type="evidence" value="ECO:0007669"/>
    <property type="project" value="UniProtKB-UniRule"/>
</dbReference>
<dbReference type="InterPro" id="IPR002104">
    <property type="entry name" value="Integrase_catalytic"/>
</dbReference>
<evidence type="ECO:0000256" key="10">
    <source>
        <dbReference type="HAMAP-Rule" id="MF_01808"/>
    </source>
</evidence>
<evidence type="ECO:0000313" key="14">
    <source>
        <dbReference type="Proteomes" id="UP001060919"/>
    </source>
</evidence>
<dbReference type="GO" id="GO:0051301">
    <property type="term" value="P:cell division"/>
    <property type="evidence" value="ECO:0007669"/>
    <property type="project" value="UniProtKB-KW"/>
</dbReference>
<dbReference type="Pfam" id="PF02899">
    <property type="entry name" value="Phage_int_SAM_1"/>
    <property type="match status" value="1"/>
</dbReference>
<dbReference type="PROSITE" id="PS51900">
    <property type="entry name" value="CB"/>
    <property type="match status" value="1"/>
</dbReference>
<keyword evidence="3 10" id="KW-0963">Cytoplasm</keyword>
<organism evidence="13 14">
    <name type="scientific">Aureispira anguillae</name>
    <dbReference type="NCBI Taxonomy" id="2864201"/>
    <lineage>
        <taxon>Bacteria</taxon>
        <taxon>Pseudomonadati</taxon>
        <taxon>Bacteroidota</taxon>
        <taxon>Saprospiria</taxon>
        <taxon>Saprospirales</taxon>
        <taxon>Saprospiraceae</taxon>
        <taxon>Aureispira</taxon>
    </lineage>
</organism>
<dbReference type="NCBIfam" id="NF001399">
    <property type="entry name" value="PRK00283.1"/>
    <property type="match status" value="1"/>
</dbReference>
<keyword evidence="6 10" id="KW-0229">DNA integration</keyword>
<dbReference type="SUPFAM" id="SSF56349">
    <property type="entry name" value="DNA breaking-rejoining enzymes"/>
    <property type="match status" value="1"/>
</dbReference>
<dbReference type="GO" id="GO:0007059">
    <property type="term" value="P:chromosome segregation"/>
    <property type="evidence" value="ECO:0007669"/>
    <property type="project" value="UniProtKB-UniRule"/>
</dbReference>
<reference evidence="13" key="1">
    <citation type="submission" date="2022-09" db="EMBL/GenBank/DDBJ databases">
        <title>Aureispira anguillicida sp. nov., isolated from Leptocephalus of Japanese eel Anguilla japonica.</title>
        <authorList>
            <person name="Yuasa K."/>
            <person name="Mekata T."/>
            <person name="Ikunari K."/>
        </authorList>
    </citation>
    <scope>NUCLEOTIDE SEQUENCE</scope>
    <source>
        <strain evidence="13">EL160426</strain>
    </source>
</reference>
<dbReference type="CDD" id="cd00798">
    <property type="entry name" value="INT_XerDC_C"/>
    <property type="match status" value="1"/>
</dbReference>
<name>A0A915YFJ4_9BACT</name>
<dbReference type="AlphaFoldDB" id="A0A915YFJ4"/>
<comment type="subcellular location">
    <subcellularLocation>
        <location evidence="1 10">Cytoplasm</location>
    </subcellularLocation>
</comment>
<comment type="subunit">
    <text evidence="10">Forms a cyclic heterotetrameric complex composed of two molecules of XerC and two molecules of XerD.</text>
</comment>
<dbReference type="Pfam" id="PF00589">
    <property type="entry name" value="Phage_integrase"/>
    <property type="match status" value="1"/>
</dbReference>
<comment type="similarity">
    <text evidence="10">Belongs to the 'phage' integrase family. XerC subfamily.</text>
</comment>
<keyword evidence="9 10" id="KW-0131">Cell cycle</keyword>
<dbReference type="PANTHER" id="PTHR30349">
    <property type="entry name" value="PHAGE INTEGRASE-RELATED"/>
    <property type="match status" value="1"/>
</dbReference>
<feature type="active site" evidence="10">
    <location>
        <position position="270"/>
    </location>
</feature>
<dbReference type="GO" id="GO:0005737">
    <property type="term" value="C:cytoplasm"/>
    <property type="evidence" value="ECO:0007669"/>
    <property type="project" value="UniProtKB-SubCell"/>
</dbReference>
<evidence type="ECO:0000256" key="6">
    <source>
        <dbReference type="ARBA" id="ARBA00022908"/>
    </source>
</evidence>
<protein>
    <recommendedName>
        <fullName evidence="10">Tyrosine recombinase XerC</fullName>
    </recommendedName>
</protein>
<evidence type="ECO:0000256" key="2">
    <source>
        <dbReference type="ARBA" id="ARBA00010450"/>
    </source>
</evidence>
<dbReference type="InterPro" id="IPR004107">
    <property type="entry name" value="Integrase_SAM-like_N"/>
</dbReference>
<accession>A0A915YFJ4</accession>
<evidence type="ECO:0000256" key="9">
    <source>
        <dbReference type="ARBA" id="ARBA00023306"/>
    </source>
</evidence>
<dbReference type="NCBIfam" id="NF040815">
    <property type="entry name" value="recomb_XerA_Arch"/>
    <property type="match status" value="1"/>
</dbReference>
<dbReference type="RefSeq" id="WP_264793293.1">
    <property type="nucleotide sequence ID" value="NZ_AP026867.1"/>
</dbReference>
<evidence type="ECO:0000256" key="7">
    <source>
        <dbReference type="ARBA" id="ARBA00023125"/>
    </source>
</evidence>
<keyword evidence="4 10" id="KW-0132">Cell division</keyword>
<evidence type="ECO:0000259" key="11">
    <source>
        <dbReference type="PROSITE" id="PS51898"/>
    </source>
</evidence>
<dbReference type="InterPro" id="IPR044068">
    <property type="entry name" value="CB"/>
</dbReference>
<keyword evidence="8 10" id="KW-0233">DNA recombination</keyword>
<dbReference type="HAMAP" id="MF_01808">
    <property type="entry name" value="Recomb_XerC_XerD"/>
    <property type="match status" value="1"/>
</dbReference>
<dbReference type="KEGG" id="aup:AsAng_0029030"/>
<dbReference type="InterPro" id="IPR013762">
    <property type="entry name" value="Integrase-like_cat_sf"/>
</dbReference>
<comment type="function">
    <text evidence="10">Site-specific tyrosine recombinase, which acts by catalyzing the cutting and rejoining of the recombining DNA molecules. The XerC-XerD complex is essential to convert dimers of the bacterial chromosome into monomers to permit their segregation at cell division. It also contributes to the segregational stability of plasmids.</text>
</comment>